<evidence type="ECO:0000313" key="2">
    <source>
        <dbReference type="Proteomes" id="UP000230790"/>
    </source>
</evidence>
<feature type="non-terminal residue" evidence="1">
    <location>
        <position position="137"/>
    </location>
</feature>
<reference evidence="1 2" key="1">
    <citation type="submission" date="2017-11" db="EMBL/GenBank/DDBJ databases">
        <title>Evolution of Phototrophy in the Chloroflexi Phylum Driven by Horizontal Gene Transfer.</title>
        <authorList>
            <person name="Ward L.M."/>
            <person name="Hemp J."/>
            <person name="Shih P.M."/>
            <person name="Mcglynn S.E."/>
            <person name="Fischer W."/>
        </authorList>
    </citation>
    <scope>NUCLEOTIDE SEQUENCE [LARGE SCALE GENOMIC DNA]</scope>
    <source>
        <strain evidence="1">JP3_7</strain>
    </source>
</reference>
<dbReference type="InterPro" id="IPR051157">
    <property type="entry name" value="PDH/Transketolase"/>
</dbReference>
<organism evidence="1 2">
    <name type="scientific">Candidatus Thermofonsia Clade 3 bacterium</name>
    <dbReference type="NCBI Taxonomy" id="2364212"/>
    <lineage>
        <taxon>Bacteria</taxon>
        <taxon>Bacillati</taxon>
        <taxon>Chloroflexota</taxon>
        <taxon>Candidatus Thermofontia</taxon>
        <taxon>Candidatus Thermofonsia Clade 3</taxon>
    </lineage>
</organism>
<protein>
    <submittedName>
        <fullName evidence="1">Transketolase</fullName>
    </submittedName>
</protein>
<comment type="caution">
    <text evidence="1">The sequence shown here is derived from an EMBL/GenBank/DDBJ whole genome shotgun (WGS) entry which is preliminary data.</text>
</comment>
<sequence>MGELAKSNLPLAHHIVTTSPDVTVSTGLAAWVSRRDVFNRKEHEDVFRSENVSSPTRWRESRQGQHLELGIAEHNLFLALAAMGLAHELFGAWLMPVGTMYDQFVARGLDALTYALYQNARFILVATPSGITLAPEG</sequence>
<dbReference type="AlphaFoldDB" id="A0A2M8Q719"/>
<dbReference type="PANTHER" id="PTHR43825:SF4">
    <property type="entry name" value="PYRUVATE DEHYDROGENASE E1 COMPONENT"/>
    <property type="match status" value="1"/>
</dbReference>
<accession>A0A2M8Q719</accession>
<dbReference type="InterPro" id="IPR029061">
    <property type="entry name" value="THDP-binding"/>
</dbReference>
<dbReference type="Proteomes" id="UP000230790">
    <property type="component" value="Unassembled WGS sequence"/>
</dbReference>
<dbReference type="EMBL" id="PGTN01000956">
    <property type="protein sequence ID" value="PJF45574.1"/>
    <property type="molecule type" value="Genomic_DNA"/>
</dbReference>
<proteinExistence type="predicted"/>
<evidence type="ECO:0000313" key="1">
    <source>
        <dbReference type="EMBL" id="PJF45574.1"/>
    </source>
</evidence>
<dbReference type="SUPFAM" id="SSF52518">
    <property type="entry name" value="Thiamin diphosphate-binding fold (THDP-binding)"/>
    <property type="match status" value="1"/>
</dbReference>
<name>A0A2M8Q719_9CHLR</name>
<gene>
    <name evidence="1" type="ORF">CUN48_18190</name>
</gene>
<dbReference type="PANTHER" id="PTHR43825">
    <property type="entry name" value="PYRUVATE DEHYDROGENASE E1 COMPONENT"/>
    <property type="match status" value="1"/>
</dbReference>
<dbReference type="Gene3D" id="3.40.50.970">
    <property type="match status" value="1"/>
</dbReference>